<dbReference type="EMBL" id="BARW01019299">
    <property type="protein sequence ID" value="GAI93702.1"/>
    <property type="molecule type" value="Genomic_DNA"/>
</dbReference>
<name>X1SKW4_9ZZZZ</name>
<gene>
    <name evidence="1" type="ORF">S12H4_32851</name>
</gene>
<protein>
    <submittedName>
        <fullName evidence="1">Uncharacterized protein</fullName>
    </submittedName>
</protein>
<proteinExistence type="predicted"/>
<dbReference type="AlphaFoldDB" id="X1SKW4"/>
<feature type="non-terminal residue" evidence="1">
    <location>
        <position position="1"/>
    </location>
</feature>
<comment type="caution">
    <text evidence="1">The sequence shown here is derived from an EMBL/GenBank/DDBJ whole genome shotgun (WGS) entry which is preliminary data.</text>
</comment>
<reference evidence="1" key="1">
    <citation type="journal article" date="2014" name="Front. Microbiol.">
        <title>High frequency of phylogenetically diverse reductive dehalogenase-homologous genes in deep subseafloor sedimentary metagenomes.</title>
        <authorList>
            <person name="Kawai M."/>
            <person name="Futagami T."/>
            <person name="Toyoda A."/>
            <person name="Takaki Y."/>
            <person name="Nishi S."/>
            <person name="Hori S."/>
            <person name="Arai W."/>
            <person name="Tsubouchi T."/>
            <person name="Morono Y."/>
            <person name="Uchiyama I."/>
            <person name="Ito T."/>
            <person name="Fujiyama A."/>
            <person name="Inagaki F."/>
            <person name="Takami H."/>
        </authorList>
    </citation>
    <scope>NUCLEOTIDE SEQUENCE</scope>
    <source>
        <strain evidence="1">Expedition CK06-06</strain>
    </source>
</reference>
<accession>X1SKW4</accession>
<evidence type="ECO:0000313" key="1">
    <source>
        <dbReference type="EMBL" id="GAI93702.1"/>
    </source>
</evidence>
<organism evidence="1">
    <name type="scientific">marine sediment metagenome</name>
    <dbReference type="NCBI Taxonomy" id="412755"/>
    <lineage>
        <taxon>unclassified sequences</taxon>
        <taxon>metagenomes</taxon>
        <taxon>ecological metagenomes</taxon>
    </lineage>
</organism>
<sequence>GYITNENKGISGFYMESTYDDSSGYYAIGIKRPLSFVTDYKFSQIHSKKTVHTIRNEFGDAIVRIYRVEPAP</sequence>